<name>A0A4R4IWW7_PHOLU</name>
<protein>
    <submittedName>
        <fullName evidence="1">Uncharacterized protein</fullName>
    </submittedName>
</protein>
<sequence>MNNFCVKNWTHKRNMWWRNKPRDIVKGTSFFVNNNEQIHVNWQCAAALKCKTISITTVVHYELIGLIPAKRIAELPTDVGTQLMNTIKLVDTYYDTRFDKVADIESFNYCHDDYAAGEYSGAQLKWNAESVHKACEILAVNPLINFVDLECDINFEKIDFCYDKPYLRIFHSEAHSGFFEKHTNVRYEAKVTDLVLLNEE</sequence>
<dbReference type="AlphaFoldDB" id="A0A4R4IWW7"/>
<gene>
    <name evidence="1" type="ORF">C5468_21300</name>
</gene>
<evidence type="ECO:0000313" key="1">
    <source>
        <dbReference type="EMBL" id="TDB45316.1"/>
    </source>
</evidence>
<proteinExistence type="predicted"/>
<dbReference type="Proteomes" id="UP000295550">
    <property type="component" value="Unassembled WGS sequence"/>
</dbReference>
<comment type="caution">
    <text evidence="1">The sequence shown here is derived from an EMBL/GenBank/DDBJ whole genome shotgun (WGS) entry which is preliminary data.</text>
</comment>
<reference evidence="1 2" key="1">
    <citation type="journal article" date="2019" name="Int. J. Syst. Evol. Microbiol.">
        <title>Photorhabdus khanii subsp. guanajuatensis subsp. nov., isolated from Heterorhabditis atacamensis, and Photorhabdus luminescens subsp. mexicana subsp. nov., isolated from Heterorhabditis mexicana entomopathogenic nematodes.</title>
        <authorList>
            <person name="Machado R.A.R."/>
            <person name="Bruno P."/>
            <person name="Arce C.C.M."/>
            <person name="Liechti N."/>
            <person name="Kohler A."/>
            <person name="Bernal J."/>
            <person name="Bruggmann R."/>
            <person name="Turlings T.C.J."/>
        </authorList>
    </citation>
    <scope>NUCLEOTIDE SEQUENCE [LARGE SCALE GENOMIC DNA]</scope>
    <source>
        <strain evidence="1 2">MEX47-22</strain>
    </source>
</reference>
<organism evidence="1 2">
    <name type="scientific">Photorhabdus luminescens subsp. mexicana</name>
    <dbReference type="NCBI Taxonomy" id="2100167"/>
    <lineage>
        <taxon>Bacteria</taxon>
        <taxon>Pseudomonadati</taxon>
        <taxon>Pseudomonadota</taxon>
        <taxon>Gammaproteobacteria</taxon>
        <taxon>Enterobacterales</taxon>
        <taxon>Morganellaceae</taxon>
        <taxon>Photorhabdus</taxon>
    </lineage>
</organism>
<evidence type="ECO:0000313" key="2">
    <source>
        <dbReference type="Proteomes" id="UP000295550"/>
    </source>
</evidence>
<dbReference type="RefSeq" id="WP_132347978.1">
    <property type="nucleotide sequence ID" value="NZ_CAWOLF010000032.1"/>
</dbReference>
<dbReference type="EMBL" id="PUJX01000032">
    <property type="protein sequence ID" value="TDB45316.1"/>
    <property type="molecule type" value="Genomic_DNA"/>
</dbReference>
<accession>A0A4R4IWW7</accession>